<dbReference type="AlphaFoldDB" id="A0A2D3VFR0"/>
<dbReference type="STRING" id="112498.A0A2D3VFR0"/>
<reference evidence="2 3" key="1">
    <citation type="submission" date="2016-03" db="EMBL/GenBank/DDBJ databases">
        <authorList>
            <person name="Ploux O."/>
        </authorList>
    </citation>
    <scope>NUCLEOTIDE SEQUENCE [LARGE SCALE GENOMIC DNA]</scope>
    <source>
        <strain evidence="2 3">URUG2</strain>
    </source>
</reference>
<dbReference type="RefSeq" id="XP_023631479.1">
    <property type="nucleotide sequence ID" value="XM_023775711.1"/>
</dbReference>
<organism evidence="2 3">
    <name type="scientific">Ramularia collo-cygni</name>
    <dbReference type="NCBI Taxonomy" id="112498"/>
    <lineage>
        <taxon>Eukaryota</taxon>
        <taxon>Fungi</taxon>
        <taxon>Dikarya</taxon>
        <taxon>Ascomycota</taxon>
        <taxon>Pezizomycotina</taxon>
        <taxon>Dothideomycetes</taxon>
        <taxon>Dothideomycetidae</taxon>
        <taxon>Mycosphaerellales</taxon>
        <taxon>Mycosphaerellaceae</taxon>
        <taxon>Ramularia</taxon>
    </lineage>
</organism>
<evidence type="ECO:0000313" key="2">
    <source>
        <dbReference type="EMBL" id="CZT24755.1"/>
    </source>
</evidence>
<accession>A0A2D3VFR0</accession>
<gene>
    <name evidence="2" type="ORF">RCC_10483</name>
</gene>
<keyword evidence="3" id="KW-1185">Reference proteome</keyword>
<protein>
    <submittedName>
        <fullName evidence="2">Uncharacterized protein</fullName>
    </submittedName>
</protein>
<proteinExistence type="predicted"/>
<evidence type="ECO:0000256" key="1">
    <source>
        <dbReference type="SAM" id="MobiDB-lite"/>
    </source>
</evidence>
<dbReference type="GeneID" id="35605525"/>
<dbReference type="EMBL" id="FJUY01000022">
    <property type="protein sequence ID" value="CZT24755.1"/>
    <property type="molecule type" value="Genomic_DNA"/>
</dbReference>
<feature type="compositionally biased region" description="Basic and acidic residues" evidence="1">
    <location>
        <begin position="7"/>
        <end position="28"/>
    </location>
</feature>
<evidence type="ECO:0000313" key="3">
    <source>
        <dbReference type="Proteomes" id="UP000225277"/>
    </source>
</evidence>
<dbReference type="Proteomes" id="UP000225277">
    <property type="component" value="Unassembled WGS sequence"/>
</dbReference>
<feature type="region of interest" description="Disordered" evidence="1">
    <location>
        <begin position="1"/>
        <end position="90"/>
    </location>
</feature>
<feature type="compositionally biased region" description="Acidic residues" evidence="1">
    <location>
        <begin position="75"/>
        <end position="90"/>
    </location>
</feature>
<sequence>MPSSKGEPTDPELREKIKEEVKAEEKGGGKGKWSAWKAGEMARRYEAQGGGYKNVPGSKNKPKKGEPEKKKKKDDDDDDEAEESDDDDEE</sequence>
<name>A0A2D3VFR0_9PEZI</name>